<evidence type="ECO:0000313" key="11">
    <source>
        <dbReference type="Proteomes" id="UP001552299"/>
    </source>
</evidence>
<sequence length="478" mass="53759">MEISLDDFDLFVELEQTQDVKEETVVRSTVDNTYNVLDQAMARAIEIALPHTRHRLCQWHISKKAPSKVSCFNINQNVRGLFHRCLSKCDSEKEFEKTWAEMITEGDLQSYDWLKDMYVPLGTMPELLDTRAVPFGTRYVPFGTTPKLLGTMVVPLGIRNVPLSTMPELLGTMGVPLGTRACTCLSSSIDVDSILAIFFMKILFYEIILLISLARNSRSSSAKTEVRIGMSGITYRRHDLCNKIDEEANKDPGEEQPLRKSIDERVNTNSAILNLGYAPMLHFAVKSEFSALVRVSPSPFLSDRANSHVFSSGRPPPSATAGAKTRHASPFIYSFFLPTDFRHFCLVLSTEDSDEDLFTVPDVESAPGNSSPAAIEAGKVSGEGPSKSRKGRNPAEREYRRLKRLLRNRVSAQQARERKKVYLNDLESTATHLQEQNMKLEEKISTMVNENTMLRKVLMNARPKIDDSGEHNEKTGNF</sequence>
<dbReference type="PANTHER" id="PTHR46714">
    <property type="entry name" value="TRANSCRIPTIONAL ACTIVATOR HAC1"/>
    <property type="match status" value="1"/>
</dbReference>
<evidence type="ECO:0000256" key="7">
    <source>
        <dbReference type="SAM" id="Coils"/>
    </source>
</evidence>
<dbReference type="InterPro" id="IPR044280">
    <property type="entry name" value="Hac1/HY5"/>
</dbReference>
<dbReference type="InterPro" id="IPR046347">
    <property type="entry name" value="bZIP_sf"/>
</dbReference>
<keyword evidence="11" id="KW-1185">Reference proteome</keyword>
<dbReference type="Gene3D" id="1.20.5.490">
    <property type="entry name" value="Single helix bin"/>
    <property type="match status" value="1"/>
</dbReference>
<feature type="coiled-coil region" evidence="7">
    <location>
        <begin position="423"/>
        <end position="450"/>
    </location>
</feature>
<accession>A0ABD0TU93</accession>
<reference evidence="10 11" key="1">
    <citation type="journal article" date="2024" name="Plant Biotechnol. J.">
        <title>Dendrobium thyrsiflorum genome and its molecular insights into genes involved in important horticultural traits.</title>
        <authorList>
            <person name="Chen B."/>
            <person name="Wang J.Y."/>
            <person name="Zheng P.J."/>
            <person name="Li K.L."/>
            <person name="Liang Y.M."/>
            <person name="Chen X.F."/>
            <person name="Zhang C."/>
            <person name="Zhao X."/>
            <person name="He X."/>
            <person name="Zhang G.Q."/>
            <person name="Liu Z.J."/>
            <person name="Xu Q."/>
        </authorList>
    </citation>
    <scope>NUCLEOTIDE SEQUENCE [LARGE SCALE GENOMIC DNA]</scope>
    <source>
        <strain evidence="10">GZMU011</strain>
    </source>
</reference>
<dbReference type="PROSITE" id="PS50217">
    <property type="entry name" value="BZIP"/>
    <property type="match status" value="1"/>
</dbReference>
<dbReference type="SUPFAM" id="SSF57959">
    <property type="entry name" value="Leucine zipper domain"/>
    <property type="match status" value="1"/>
</dbReference>
<evidence type="ECO:0000256" key="8">
    <source>
        <dbReference type="SAM" id="MobiDB-lite"/>
    </source>
</evidence>
<gene>
    <name evidence="10" type="ORF">M5K25_027595</name>
</gene>
<keyword evidence="4" id="KW-0238">DNA-binding</keyword>
<keyword evidence="5" id="KW-0804">Transcription</keyword>
<dbReference type="SMART" id="SM00338">
    <property type="entry name" value="BRLZ"/>
    <property type="match status" value="1"/>
</dbReference>
<comment type="subcellular location">
    <subcellularLocation>
        <location evidence="1">Nucleus</location>
    </subcellularLocation>
</comment>
<dbReference type="InterPro" id="IPR004827">
    <property type="entry name" value="bZIP"/>
</dbReference>
<evidence type="ECO:0000256" key="3">
    <source>
        <dbReference type="ARBA" id="ARBA00023015"/>
    </source>
</evidence>
<keyword evidence="7" id="KW-0175">Coiled coil</keyword>
<name>A0ABD0TU93_DENTH</name>
<proteinExistence type="inferred from homology"/>
<dbReference type="Proteomes" id="UP001552299">
    <property type="component" value="Unassembled WGS sequence"/>
</dbReference>
<protein>
    <recommendedName>
        <fullName evidence="9">BZIP domain-containing protein</fullName>
    </recommendedName>
</protein>
<dbReference type="Pfam" id="PF00170">
    <property type="entry name" value="bZIP_1"/>
    <property type="match status" value="1"/>
</dbReference>
<evidence type="ECO:0000256" key="4">
    <source>
        <dbReference type="ARBA" id="ARBA00023125"/>
    </source>
</evidence>
<evidence type="ECO:0000313" key="10">
    <source>
        <dbReference type="EMBL" id="KAL0903234.1"/>
    </source>
</evidence>
<dbReference type="AlphaFoldDB" id="A0ABD0TU93"/>
<dbReference type="PROSITE" id="PS00036">
    <property type="entry name" value="BZIP_BASIC"/>
    <property type="match status" value="1"/>
</dbReference>
<dbReference type="CDD" id="cd14704">
    <property type="entry name" value="bZIP_HY5-like"/>
    <property type="match status" value="1"/>
</dbReference>
<dbReference type="GO" id="GO:0005634">
    <property type="term" value="C:nucleus"/>
    <property type="evidence" value="ECO:0007669"/>
    <property type="project" value="UniProtKB-SubCell"/>
</dbReference>
<feature type="region of interest" description="Disordered" evidence="8">
    <location>
        <begin position="305"/>
        <end position="324"/>
    </location>
</feature>
<keyword evidence="6" id="KW-0539">Nucleus</keyword>
<organism evidence="10 11">
    <name type="scientific">Dendrobium thyrsiflorum</name>
    <name type="common">Pinecone-like raceme dendrobium</name>
    <name type="synonym">Orchid</name>
    <dbReference type="NCBI Taxonomy" id="117978"/>
    <lineage>
        <taxon>Eukaryota</taxon>
        <taxon>Viridiplantae</taxon>
        <taxon>Streptophyta</taxon>
        <taxon>Embryophyta</taxon>
        <taxon>Tracheophyta</taxon>
        <taxon>Spermatophyta</taxon>
        <taxon>Magnoliopsida</taxon>
        <taxon>Liliopsida</taxon>
        <taxon>Asparagales</taxon>
        <taxon>Orchidaceae</taxon>
        <taxon>Epidendroideae</taxon>
        <taxon>Malaxideae</taxon>
        <taxon>Dendrobiinae</taxon>
        <taxon>Dendrobium</taxon>
    </lineage>
</organism>
<keyword evidence="3" id="KW-0805">Transcription regulation</keyword>
<feature type="region of interest" description="Disordered" evidence="8">
    <location>
        <begin position="363"/>
        <end position="397"/>
    </location>
</feature>
<evidence type="ECO:0000256" key="2">
    <source>
        <dbReference type="ARBA" id="ARBA00007163"/>
    </source>
</evidence>
<evidence type="ECO:0000256" key="5">
    <source>
        <dbReference type="ARBA" id="ARBA00023163"/>
    </source>
</evidence>
<evidence type="ECO:0000259" key="9">
    <source>
        <dbReference type="PROSITE" id="PS50217"/>
    </source>
</evidence>
<comment type="similarity">
    <text evidence="2">Belongs to the bZIP family.</text>
</comment>
<evidence type="ECO:0000256" key="1">
    <source>
        <dbReference type="ARBA" id="ARBA00004123"/>
    </source>
</evidence>
<dbReference type="EMBL" id="JANQDX010000020">
    <property type="protein sequence ID" value="KAL0903234.1"/>
    <property type="molecule type" value="Genomic_DNA"/>
</dbReference>
<dbReference type="GO" id="GO:0003677">
    <property type="term" value="F:DNA binding"/>
    <property type="evidence" value="ECO:0007669"/>
    <property type="project" value="UniProtKB-KW"/>
</dbReference>
<comment type="caution">
    <text evidence="10">The sequence shown here is derived from an EMBL/GenBank/DDBJ whole genome shotgun (WGS) entry which is preliminary data.</text>
</comment>
<feature type="domain" description="BZIP" evidence="9">
    <location>
        <begin position="398"/>
        <end position="461"/>
    </location>
</feature>
<dbReference type="PANTHER" id="PTHR46714:SF5">
    <property type="entry name" value="TRANSCRIPTION FACTOR HY5-LIKE"/>
    <property type="match status" value="1"/>
</dbReference>
<evidence type="ECO:0000256" key="6">
    <source>
        <dbReference type="ARBA" id="ARBA00023242"/>
    </source>
</evidence>